<dbReference type="EMBL" id="JAAAIP010000239">
    <property type="protein sequence ID" value="KAG0321563.1"/>
    <property type="molecule type" value="Genomic_DNA"/>
</dbReference>
<dbReference type="InterPro" id="IPR016024">
    <property type="entry name" value="ARM-type_fold"/>
</dbReference>
<dbReference type="OrthoDB" id="2290605at2759"/>
<feature type="region of interest" description="Disordered" evidence="2">
    <location>
        <begin position="1"/>
        <end position="93"/>
    </location>
</feature>
<proteinExistence type="predicted"/>
<feature type="compositionally biased region" description="Acidic residues" evidence="2">
    <location>
        <begin position="573"/>
        <end position="594"/>
    </location>
</feature>
<feature type="region of interest" description="Disordered" evidence="2">
    <location>
        <begin position="142"/>
        <end position="194"/>
    </location>
</feature>
<feature type="region of interest" description="Disordered" evidence="2">
    <location>
        <begin position="963"/>
        <end position="1007"/>
    </location>
</feature>
<dbReference type="PROSITE" id="PS51363">
    <property type="entry name" value="W2"/>
    <property type="match status" value="1"/>
</dbReference>
<feature type="compositionally biased region" description="Acidic residues" evidence="2">
    <location>
        <begin position="534"/>
        <end position="543"/>
    </location>
</feature>
<feature type="compositionally biased region" description="Polar residues" evidence="2">
    <location>
        <begin position="325"/>
        <end position="334"/>
    </location>
</feature>
<dbReference type="Pfam" id="PF02020">
    <property type="entry name" value="W2"/>
    <property type="match status" value="1"/>
</dbReference>
<gene>
    <name evidence="4" type="ORF">BGZ99_003816</name>
</gene>
<feature type="domain" description="W2" evidence="3">
    <location>
        <begin position="622"/>
        <end position="816"/>
    </location>
</feature>
<evidence type="ECO:0000313" key="5">
    <source>
        <dbReference type="Proteomes" id="UP000738325"/>
    </source>
</evidence>
<sequence length="1007" mass="112231">MKAKTPVMVLPQRPQPSSTQPTSPKAYSLNTSASLGRQLHIATTRSTTSSQQQLQPQHLPQQQQQQQQQPQHQQPQQFVQRSPQQRKSTGNCDHKHQYYQQQQYNYHRNYDRSYHEPEHPHSSGYDHDERRYFNNNYTRQNQYGRHQHQQQQQHQRLASPAPVMPSIRSALQSRNSTPALMSSEAASSLAEEGDLASQPLTTSAVANVVSDAPTPLTALSSAVALAAVAGDSPDTNGEDSSLLLADVEHTTHKSNQDLEFISNSSESLTVEQALAPPATRVEGLLESTDMSSTSSIREINSSNSDCDTLETEEDDDKTVFHGSNGVHSDSNDTDYSAGTLSVDDSLMLDRRSRRKRSMQRLIERNKTLKASLQQAKADLAQERQNRYIVDQIYLKIKNELKAELEQMKELKEQAELAASSFSSSSPKDSGVASGNSYKIAYDNSNYSLSSGLAGGLMLHSSHLLHRAQDEEDEFYCPIASSINSWTEAVKGSTLPPAPPAPSTSPPPSTLGSQSDDQEPSPVIVVEQEQRRQEEDEEEEEDLETKEVMDKKVTFLAEPLDIPALPLSPPPTSAEEECEEGSEDDLDEDDEDDNEDAPHTMMELLMKKEQSRSSEDEVQDQPADANETFESMAHKFLHQALYCKFTPARTILQLDDLLLKYDAPLEDLLLVLAQESMSWWEDERIKAGGPATGGWGHGTALFPETGERLKTKDVVQRRFKAIYVPLLLNYVASPQDQLMLLEKLETVAKTNSQLMRNHASQLVALYVFDVLDAEAILEWWKLLEEPEGVFGHGGGLRSMSAKFAAWLEDDQDDSDDDSEDDSDELDSNSDSDDDDDEVDETIIPGDLLPSLTSIRVHNLGIGGSGGGITTTELLSPRDVFQSLDEDFAKVEAENQRMMVIGSDDENDDGHDDDDDDDAVSTTSSLERIEECERKRRISFCTNNVHIHQDGRGLGDGAAVQKQLGRKLGQCLPTDEEDNDDEQEVEEEEDEDKDEDEEDDDDDDNDEDE</sequence>
<keyword evidence="1" id="KW-0175">Coiled coil</keyword>
<feature type="compositionally biased region" description="Pro residues" evidence="2">
    <location>
        <begin position="495"/>
        <end position="508"/>
    </location>
</feature>
<feature type="compositionally biased region" description="Polar residues" evidence="2">
    <location>
        <begin position="169"/>
        <end position="178"/>
    </location>
</feature>
<organism evidence="4 5">
    <name type="scientific">Dissophora globulifera</name>
    <dbReference type="NCBI Taxonomy" id="979702"/>
    <lineage>
        <taxon>Eukaryota</taxon>
        <taxon>Fungi</taxon>
        <taxon>Fungi incertae sedis</taxon>
        <taxon>Mucoromycota</taxon>
        <taxon>Mortierellomycotina</taxon>
        <taxon>Mortierellomycetes</taxon>
        <taxon>Mortierellales</taxon>
        <taxon>Mortierellaceae</taxon>
        <taxon>Dissophora</taxon>
    </lineage>
</organism>
<feature type="compositionally biased region" description="Low complexity" evidence="2">
    <location>
        <begin position="179"/>
        <end position="190"/>
    </location>
</feature>
<feature type="compositionally biased region" description="Acidic residues" evidence="2">
    <location>
        <begin position="972"/>
        <end position="1007"/>
    </location>
</feature>
<feature type="compositionally biased region" description="Low complexity" evidence="2">
    <location>
        <begin position="142"/>
        <end position="156"/>
    </location>
</feature>
<dbReference type="AlphaFoldDB" id="A0A9P6RNA0"/>
<feature type="region of interest" description="Disordered" evidence="2">
    <location>
        <begin position="489"/>
        <end position="595"/>
    </location>
</feature>
<accession>A0A9P6RNA0</accession>
<evidence type="ECO:0000256" key="2">
    <source>
        <dbReference type="SAM" id="MobiDB-lite"/>
    </source>
</evidence>
<evidence type="ECO:0000313" key="4">
    <source>
        <dbReference type="EMBL" id="KAG0321563.1"/>
    </source>
</evidence>
<feature type="compositionally biased region" description="Low complexity" evidence="2">
    <location>
        <begin position="51"/>
        <end position="77"/>
    </location>
</feature>
<feature type="compositionally biased region" description="Polar residues" evidence="2">
    <location>
        <begin position="28"/>
        <end position="50"/>
    </location>
</feature>
<name>A0A9P6RNA0_9FUNG</name>
<feature type="compositionally biased region" description="Acidic residues" evidence="2">
    <location>
        <begin position="307"/>
        <end position="316"/>
    </location>
</feature>
<feature type="compositionally biased region" description="Acidic residues" evidence="2">
    <location>
        <begin position="901"/>
        <end position="917"/>
    </location>
</feature>
<dbReference type="InterPro" id="IPR003307">
    <property type="entry name" value="W2_domain"/>
</dbReference>
<dbReference type="Gene3D" id="1.25.40.180">
    <property type="match status" value="1"/>
</dbReference>
<feature type="compositionally biased region" description="Low complexity" evidence="2">
    <location>
        <begin position="11"/>
        <end position="24"/>
    </location>
</feature>
<feature type="compositionally biased region" description="Low complexity" evidence="2">
    <location>
        <begin position="291"/>
        <end position="306"/>
    </location>
</feature>
<feature type="region of interest" description="Disordered" evidence="2">
    <location>
        <begin position="900"/>
        <end position="925"/>
    </location>
</feature>
<feature type="coiled-coil region" evidence="1">
    <location>
        <begin position="358"/>
        <end position="420"/>
    </location>
</feature>
<keyword evidence="5" id="KW-1185">Reference proteome</keyword>
<comment type="caution">
    <text evidence="4">The sequence shown here is derived from an EMBL/GenBank/DDBJ whole genome shotgun (WGS) entry which is preliminary data.</text>
</comment>
<feature type="region of interest" description="Disordered" evidence="2">
    <location>
        <begin position="286"/>
        <end position="334"/>
    </location>
</feature>
<reference evidence="4" key="1">
    <citation type="journal article" date="2020" name="Fungal Divers.">
        <title>Resolving the Mortierellaceae phylogeny through synthesis of multi-gene phylogenetics and phylogenomics.</title>
        <authorList>
            <person name="Vandepol N."/>
            <person name="Liber J."/>
            <person name="Desiro A."/>
            <person name="Na H."/>
            <person name="Kennedy M."/>
            <person name="Barry K."/>
            <person name="Grigoriev I.V."/>
            <person name="Miller A.N."/>
            <person name="O'Donnell K."/>
            <person name="Stajich J.E."/>
            <person name="Bonito G."/>
        </authorList>
    </citation>
    <scope>NUCLEOTIDE SEQUENCE</scope>
    <source>
        <strain evidence="4">REB-010B</strain>
    </source>
</reference>
<dbReference type="SUPFAM" id="SSF48371">
    <property type="entry name" value="ARM repeat"/>
    <property type="match status" value="1"/>
</dbReference>
<feature type="compositionally biased region" description="Polar residues" evidence="2">
    <location>
        <begin position="78"/>
        <end position="91"/>
    </location>
</feature>
<feature type="compositionally biased region" description="Acidic residues" evidence="2">
    <location>
        <begin position="808"/>
        <end position="839"/>
    </location>
</feature>
<evidence type="ECO:0000259" key="3">
    <source>
        <dbReference type="PROSITE" id="PS51363"/>
    </source>
</evidence>
<protein>
    <recommendedName>
        <fullName evidence="3">W2 domain-containing protein</fullName>
    </recommendedName>
</protein>
<feature type="region of interest" description="Disordered" evidence="2">
    <location>
        <begin position="808"/>
        <end position="843"/>
    </location>
</feature>
<evidence type="ECO:0000256" key="1">
    <source>
        <dbReference type="SAM" id="Coils"/>
    </source>
</evidence>
<dbReference type="SMART" id="SM00515">
    <property type="entry name" value="eIF5C"/>
    <property type="match status" value="1"/>
</dbReference>
<dbReference type="Proteomes" id="UP000738325">
    <property type="component" value="Unassembled WGS sequence"/>
</dbReference>